<dbReference type="EMBL" id="UYRT01078828">
    <property type="protein sequence ID" value="VDN19323.1"/>
    <property type="molecule type" value="Genomic_DNA"/>
</dbReference>
<reference evidence="6" key="1">
    <citation type="submission" date="2016-06" db="UniProtKB">
        <authorList>
            <consortium name="WormBaseParasite"/>
        </authorList>
    </citation>
    <scope>IDENTIFICATION</scope>
</reference>
<reference evidence="4 5" key="2">
    <citation type="submission" date="2018-11" db="EMBL/GenBank/DDBJ databases">
        <authorList>
            <consortium name="Pathogen Informatics"/>
        </authorList>
    </citation>
    <scope>NUCLEOTIDE SEQUENCE [LARGE SCALE GENOMIC DNA]</scope>
</reference>
<evidence type="ECO:0000256" key="2">
    <source>
        <dbReference type="SAM" id="SignalP"/>
    </source>
</evidence>
<name>A0A183DSY1_9BILA</name>
<feature type="domain" description="ShKT" evidence="3">
    <location>
        <begin position="62"/>
        <end position="101"/>
    </location>
</feature>
<feature type="domain" description="ShKT" evidence="3">
    <location>
        <begin position="138"/>
        <end position="174"/>
    </location>
</feature>
<dbReference type="Proteomes" id="UP000271098">
    <property type="component" value="Unassembled WGS sequence"/>
</dbReference>
<protein>
    <submittedName>
        <fullName evidence="6">ShKT domain-containing protein</fullName>
    </submittedName>
</protein>
<dbReference type="PROSITE" id="PS51670">
    <property type="entry name" value="SHKT"/>
    <property type="match status" value="2"/>
</dbReference>
<dbReference type="Pfam" id="PF01549">
    <property type="entry name" value="ShK"/>
    <property type="match status" value="3"/>
</dbReference>
<dbReference type="Gene3D" id="1.10.10.1870">
    <property type="entry name" value="ShTK domain-like"/>
    <property type="match status" value="1"/>
</dbReference>
<evidence type="ECO:0000256" key="1">
    <source>
        <dbReference type="PROSITE-ProRule" id="PRU01005"/>
    </source>
</evidence>
<evidence type="ECO:0000313" key="5">
    <source>
        <dbReference type="Proteomes" id="UP000271098"/>
    </source>
</evidence>
<evidence type="ECO:0000259" key="3">
    <source>
        <dbReference type="PROSITE" id="PS51670"/>
    </source>
</evidence>
<feature type="chain" id="PRO_5043138844" evidence="2">
    <location>
        <begin position="20"/>
        <end position="174"/>
    </location>
</feature>
<organism evidence="6">
    <name type="scientific">Gongylonema pulchrum</name>
    <dbReference type="NCBI Taxonomy" id="637853"/>
    <lineage>
        <taxon>Eukaryota</taxon>
        <taxon>Metazoa</taxon>
        <taxon>Ecdysozoa</taxon>
        <taxon>Nematoda</taxon>
        <taxon>Chromadorea</taxon>
        <taxon>Rhabditida</taxon>
        <taxon>Spirurina</taxon>
        <taxon>Spiruromorpha</taxon>
        <taxon>Spiruroidea</taxon>
        <taxon>Gongylonematidae</taxon>
        <taxon>Gongylonema</taxon>
    </lineage>
</organism>
<dbReference type="InterPro" id="IPR003582">
    <property type="entry name" value="ShKT_dom"/>
</dbReference>
<dbReference type="SMART" id="SM00254">
    <property type="entry name" value="ShKT"/>
    <property type="match status" value="3"/>
</dbReference>
<feature type="signal peptide" evidence="2">
    <location>
        <begin position="1"/>
        <end position="19"/>
    </location>
</feature>
<dbReference type="AlphaFoldDB" id="A0A183DSY1"/>
<evidence type="ECO:0000313" key="6">
    <source>
        <dbReference type="WBParaSite" id="GPUH_0001183601-mRNA-1"/>
    </source>
</evidence>
<comment type="caution">
    <text evidence="1">Lacks conserved residue(s) required for the propagation of feature annotation.</text>
</comment>
<dbReference type="PANTHER" id="PTHR21724:SF109">
    <property type="entry name" value="SHKT DOMAIN-CONTAINING PROTEIN"/>
    <property type="match status" value="1"/>
</dbReference>
<gene>
    <name evidence="4" type="ORF">GPUH_LOCUS11822</name>
</gene>
<proteinExistence type="predicted"/>
<keyword evidence="5" id="KW-1185">Reference proteome</keyword>
<dbReference type="PANTHER" id="PTHR21724">
    <property type="entry name" value="SHKT DOMAIN-CONTAINING PROTEIN"/>
    <property type="match status" value="1"/>
</dbReference>
<evidence type="ECO:0000313" key="4">
    <source>
        <dbReference type="EMBL" id="VDN19323.1"/>
    </source>
</evidence>
<sequence length="174" mass="19219">MKLLFLCVFFATIVPVIHSQDDETTVANSDFHNAADSTGTNINSNSGNVVDKNVTGETEDECVDQAPNCKKYAAMGLCYHSSVRRQMYAKCKATCGIGSRCCVDRSQNCTSLTPKHCSSGNAMQAFAQENCVKTCTKCDCQDHARDCQQWKEYCHDAKFETLFRSRCPATCGFC</sequence>
<accession>A0A183DSY1</accession>
<dbReference type="OrthoDB" id="5838062at2759"/>
<keyword evidence="2" id="KW-0732">Signal</keyword>
<dbReference type="WBParaSite" id="GPUH_0001183601-mRNA-1">
    <property type="protein sequence ID" value="GPUH_0001183601-mRNA-1"/>
    <property type="gene ID" value="GPUH_0001183601"/>
</dbReference>